<reference evidence="2" key="1">
    <citation type="submission" date="2009-01" db="EMBL/GenBank/DDBJ databases">
        <title>Complete sequence of Anaeromyxobacter dehalogenans 2CP-1.</title>
        <authorList>
            <consortium name="US DOE Joint Genome Institute"/>
            <person name="Lucas S."/>
            <person name="Copeland A."/>
            <person name="Lapidus A."/>
            <person name="Glavina del Rio T."/>
            <person name="Dalin E."/>
            <person name="Tice H."/>
            <person name="Bruce D."/>
            <person name="Goodwin L."/>
            <person name="Pitluck S."/>
            <person name="Saunders E."/>
            <person name="Brettin T."/>
            <person name="Detter J.C."/>
            <person name="Han C."/>
            <person name="Larimer F."/>
            <person name="Land M."/>
            <person name="Hauser L."/>
            <person name="Kyrpides N."/>
            <person name="Ovchinnikova G."/>
            <person name="Beliaev A.S."/>
            <person name="Richardson P."/>
        </authorList>
    </citation>
    <scope>NUCLEOTIDE SEQUENCE</scope>
    <source>
        <strain evidence="2">2CP-1</strain>
    </source>
</reference>
<dbReference type="PANTHER" id="PTHR14097">
    <property type="entry name" value="OXIDOREDUCTASE HTATIP2"/>
    <property type="match status" value="1"/>
</dbReference>
<evidence type="ECO:0000313" key="3">
    <source>
        <dbReference type="Proteomes" id="UP000007089"/>
    </source>
</evidence>
<dbReference type="KEGG" id="acp:A2cp1_3089"/>
<dbReference type="AlphaFoldDB" id="B8JG21"/>
<feature type="domain" description="NAD(P)-binding" evidence="1">
    <location>
        <begin position="8"/>
        <end position="164"/>
    </location>
</feature>
<protein>
    <submittedName>
        <fullName evidence="2">NAD-dependent epimerase/dehydratase</fullName>
    </submittedName>
</protein>
<dbReference type="Proteomes" id="UP000007089">
    <property type="component" value="Chromosome"/>
</dbReference>
<dbReference type="EMBL" id="CP001359">
    <property type="protein sequence ID" value="ACL66424.1"/>
    <property type="molecule type" value="Genomic_DNA"/>
</dbReference>
<dbReference type="Gene3D" id="3.40.50.720">
    <property type="entry name" value="NAD(P)-binding Rossmann-like Domain"/>
    <property type="match status" value="1"/>
</dbReference>
<organism evidence="2 3">
    <name type="scientific">Anaeromyxobacter dehalogenans (strain ATCC BAA-258 / DSM 21875 / 2CP-1)</name>
    <dbReference type="NCBI Taxonomy" id="455488"/>
    <lineage>
        <taxon>Bacteria</taxon>
        <taxon>Pseudomonadati</taxon>
        <taxon>Myxococcota</taxon>
        <taxon>Myxococcia</taxon>
        <taxon>Myxococcales</taxon>
        <taxon>Cystobacterineae</taxon>
        <taxon>Anaeromyxobacteraceae</taxon>
        <taxon>Anaeromyxobacter</taxon>
    </lineage>
</organism>
<gene>
    <name evidence="2" type="ordered locus">A2cp1_3089</name>
</gene>
<dbReference type="InterPro" id="IPR016040">
    <property type="entry name" value="NAD(P)-bd_dom"/>
</dbReference>
<sequence>MRTLVIAGGSGLVGSLALRRLLARDDVARVIAVGRRALPVEHARLSSRIADLRDPAAIQRALPEPVDVAVCCLGTTMKQAGSREAFRAVDLEAAVAFGEAARASGARRFVLVSSLGASPRSRSFYLRTKGEAEEALARLGYAQLTVLRPSFIDDRGARKEPRLGERLALPLARAAFALLGRERRHAPVPAETVARALVRLALDGSAEPVRIVESEALHALGR</sequence>
<accession>B8JG21</accession>
<proteinExistence type="predicted"/>
<dbReference type="RefSeq" id="WP_012634149.1">
    <property type="nucleotide sequence ID" value="NC_011891.1"/>
</dbReference>
<dbReference type="Pfam" id="PF13460">
    <property type="entry name" value="NAD_binding_10"/>
    <property type="match status" value="1"/>
</dbReference>
<evidence type="ECO:0000259" key="1">
    <source>
        <dbReference type="Pfam" id="PF13460"/>
    </source>
</evidence>
<dbReference type="InterPro" id="IPR036291">
    <property type="entry name" value="NAD(P)-bd_dom_sf"/>
</dbReference>
<name>B8JG21_ANAD2</name>
<evidence type="ECO:0000313" key="2">
    <source>
        <dbReference type="EMBL" id="ACL66424.1"/>
    </source>
</evidence>
<dbReference type="SUPFAM" id="SSF51735">
    <property type="entry name" value="NAD(P)-binding Rossmann-fold domains"/>
    <property type="match status" value="1"/>
</dbReference>
<dbReference type="PANTHER" id="PTHR14097:SF7">
    <property type="entry name" value="OXIDOREDUCTASE HTATIP2"/>
    <property type="match status" value="1"/>
</dbReference>
<keyword evidence="3" id="KW-1185">Reference proteome</keyword>
<dbReference type="HOGENOM" id="CLU_071330_2_1_7"/>